<organism evidence="1 2">
    <name type="scientific">Brachionus plicatilis</name>
    <name type="common">Marine rotifer</name>
    <name type="synonym">Brachionus muelleri</name>
    <dbReference type="NCBI Taxonomy" id="10195"/>
    <lineage>
        <taxon>Eukaryota</taxon>
        <taxon>Metazoa</taxon>
        <taxon>Spiralia</taxon>
        <taxon>Gnathifera</taxon>
        <taxon>Rotifera</taxon>
        <taxon>Eurotatoria</taxon>
        <taxon>Monogononta</taxon>
        <taxon>Pseudotrocha</taxon>
        <taxon>Ploima</taxon>
        <taxon>Brachionidae</taxon>
        <taxon>Brachionus</taxon>
    </lineage>
</organism>
<accession>A0A3M7RGH6</accession>
<protein>
    <submittedName>
        <fullName evidence="1">Uncharacterized protein</fullName>
    </submittedName>
</protein>
<dbReference type="AlphaFoldDB" id="A0A3M7RGH6"/>
<sequence length="86" mass="10277">MTNAQTIRLYGFKLYDSHNDKRHVEYTKPLSNCRILVDYPQTTPTLSSNETRQKQKKRGRFPDSRQCEILVQKLQYKNICFNLHKT</sequence>
<keyword evidence="2" id="KW-1185">Reference proteome</keyword>
<dbReference type="EMBL" id="REGN01003427">
    <property type="protein sequence ID" value="RNA22590.1"/>
    <property type="molecule type" value="Genomic_DNA"/>
</dbReference>
<comment type="caution">
    <text evidence="1">The sequence shown here is derived from an EMBL/GenBank/DDBJ whole genome shotgun (WGS) entry which is preliminary data.</text>
</comment>
<gene>
    <name evidence="1" type="ORF">BpHYR1_009989</name>
</gene>
<evidence type="ECO:0000313" key="2">
    <source>
        <dbReference type="Proteomes" id="UP000276133"/>
    </source>
</evidence>
<name>A0A3M7RGH6_BRAPC</name>
<reference evidence="1 2" key="1">
    <citation type="journal article" date="2018" name="Sci. Rep.">
        <title>Genomic signatures of local adaptation to the degree of environmental predictability in rotifers.</title>
        <authorList>
            <person name="Franch-Gras L."/>
            <person name="Hahn C."/>
            <person name="Garcia-Roger E.M."/>
            <person name="Carmona M.J."/>
            <person name="Serra M."/>
            <person name="Gomez A."/>
        </authorList>
    </citation>
    <scope>NUCLEOTIDE SEQUENCE [LARGE SCALE GENOMIC DNA]</scope>
    <source>
        <strain evidence="1">HYR1</strain>
    </source>
</reference>
<evidence type="ECO:0000313" key="1">
    <source>
        <dbReference type="EMBL" id="RNA22590.1"/>
    </source>
</evidence>
<proteinExistence type="predicted"/>
<dbReference type="Proteomes" id="UP000276133">
    <property type="component" value="Unassembled WGS sequence"/>
</dbReference>